<dbReference type="InterPro" id="IPR009057">
    <property type="entry name" value="Homeodomain-like_sf"/>
</dbReference>
<dbReference type="EMBL" id="LMTZ01000109">
    <property type="protein sequence ID" value="KST65287.1"/>
    <property type="molecule type" value="Genomic_DNA"/>
</dbReference>
<proteinExistence type="predicted"/>
<reference evidence="7 8" key="1">
    <citation type="journal article" date="2015" name="Genome Announc.">
        <title>Draft Genome of the Euendolithic (true boring) Cyanobacterium Mastigocoleus testarum strain BC008.</title>
        <authorList>
            <person name="Guida B.S."/>
            <person name="Garcia-Pichel F."/>
        </authorList>
    </citation>
    <scope>NUCLEOTIDE SEQUENCE [LARGE SCALE GENOMIC DNA]</scope>
    <source>
        <strain evidence="7 8">BC008</strain>
    </source>
</reference>
<dbReference type="OrthoDB" id="9814200at2"/>
<dbReference type="RefSeq" id="WP_027843432.1">
    <property type="nucleotide sequence ID" value="NZ_LMTZ01000106.1"/>
</dbReference>
<dbReference type="PROSITE" id="PS50977">
    <property type="entry name" value="HTH_TETR_2"/>
    <property type="match status" value="1"/>
</dbReference>
<evidence type="ECO:0000259" key="5">
    <source>
        <dbReference type="PROSITE" id="PS50977"/>
    </source>
</evidence>
<name>A0A0V7ZMJ6_9CYAN</name>
<evidence type="ECO:0000256" key="2">
    <source>
        <dbReference type="ARBA" id="ARBA00023125"/>
    </source>
</evidence>
<evidence type="ECO:0000313" key="8">
    <source>
        <dbReference type="Proteomes" id="UP000053372"/>
    </source>
</evidence>
<feature type="domain" description="HTH tetR-type" evidence="5">
    <location>
        <begin position="5"/>
        <end position="65"/>
    </location>
</feature>
<dbReference type="SUPFAM" id="SSF48498">
    <property type="entry name" value="Tetracyclin repressor-like, C-terminal domain"/>
    <property type="match status" value="1"/>
</dbReference>
<comment type="caution">
    <text evidence="7">The sequence shown here is derived from an EMBL/GenBank/DDBJ whole genome shotgun (WGS) entry which is preliminary data.</text>
</comment>
<dbReference type="Gene3D" id="1.10.357.10">
    <property type="entry name" value="Tetracycline Repressor, domain 2"/>
    <property type="match status" value="1"/>
</dbReference>
<evidence type="ECO:0000313" key="7">
    <source>
        <dbReference type="EMBL" id="KST65659.1"/>
    </source>
</evidence>
<evidence type="ECO:0000313" key="6">
    <source>
        <dbReference type="EMBL" id="KST65287.1"/>
    </source>
</evidence>
<dbReference type="GO" id="GO:0003677">
    <property type="term" value="F:DNA binding"/>
    <property type="evidence" value="ECO:0007669"/>
    <property type="project" value="UniProtKB-UniRule"/>
</dbReference>
<evidence type="ECO:0000256" key="1">
    <source>
        <dbReference type="ARBA" id="ARBA00023015"/>
    </source>
</evidence>
<keyword evidence="8" id="KW-1185">Reference proteome</keyword>
<dbReference type="InterPro" id="IPR001647">
    <property type="entry name" value="HTH_TetR"/>
</dbReference>
<dbReference type="PRINTS" id="PR00455">
    <property type="entry name" value="HTHTETR"/>
</dbReference>
<evidence type="ECO:0000256" key="4">
    <source>
        <dbReference type="PROSITE-ProRule" id="PRU00335"/>
    </source>
</evidence>
<gene>
    <name evidence="6" type="ORF">BC008_21040</name>
    <name evidence="7" type="ORF">BC008_22045</name>
</gene>
<feature type="DNA-binding region" description="H-T-H motif" evidence="4">
    <location>
        <begin position="28"/>
        <end position="47"/>
    </location>
</feature>
<dbReference type="PANTHER" id="PTHR47506:SF3">
    <property type="entry name" value="HTH-TYPE TRANSCRIPTIONAL REGULATOR LMRA"/>
    <property type="match status" value="1"/>
</dbReference>
<dbReference type="PANTHER" id="PTHR47506">
    <property type="entry name" value="TRANSCRIPTIONAL REGULATORY PROTEIN"/>
    <property type="match status" value="1"/>
</dbReference>
<keyword evidence="1" id="KW-0805">Transcription regulation</keyword>
<evidence type="ECO:0000256" key="3">
    <source>
        <dbReference type="ARBA" id="ARBA00023163"/>
    </source>
</evidence>
<dbReference type="Proteomes" id="UP000053372">
    <property type="component" value="Unassembled WGS sequence"/>
</dbReference>
<sequence>MSKGQETKERILQQTAELFNKQGYAGTSMSDIMQVTGLKKGGIYNHFQNKDELALQAFDYAVSLISYRYRIALLSKRNAIERLQGIVQVFVSYIDKPPLKGGCPLLNTAVESDHTHPALRKRAQEAMNSWYDMIRRVVQKGIRRGEISSDIDPEQVATVTIAIFEGGLMMTQLHDDPIYLKRAMTHLSQYIESFSPR</sequence>
<keyword evidence="2 4" id="KW-0238">DNA-binding</keyword>
<dbReference type="AlphaFoldDB" id="A0A0V7ZMJ6"/>
<dbReference type="Pfam" id="PF16925">
    <property type="entry name" value="TetR_C_13"/>
    <property type="match status" value="1"/>
</dbReference>
<protein>
    <submittedName>
        <fullName evidence="7">TetR family transcriptional regulator</fullName>
    </submittedName>
</protein>
<dbReference type="EMBL" id="LMTZ01000106">
    <property type="protein sequence ID" value="KST65659.1"/>
    <property type="molecule type" value="Genomic_DNA"/>
</dbReference>
<dbReference type="Pfam" id="PF00440">
    <property type="entry name" value="TetR_N"/>
    <property type="match status" value="1"/>
</dbReference>
<dbReference type="InterPro" id="IPR036271">
    <property type="entry name" value="Tet_transcr_reg_TetR-rel_C_sf"/>
</dbReference>
<dbReference type="SUPFAM" id="SSF46689">
    <property type="entry name" value="Homeodomain-like"/>
    <property type="match status" value="1"/>
</dbReference>
<organism evidence="7 8">
    <name type="scientific">Mastigocoleus testarum BC008</name>
    <dbReference type="NCBI Taxonomy" id="371196"/>
    <lineage>
        <taxon>Bacteria</taxon>
        <taxon>Bacillati</taxon>
        <taxon>Cyanobacteriota</taxon>
        <taxon>Cyanophyceae</taxon>
        <taxon>Nostocales</taxon>
        <taxon>Hapalosiphonaceae</taxon>
        <taxon>Mastigocoleus</taxon>
    </lineage>
</organism>
<keyword evidence="3" id="KW-0804">Transcription</keyword>
<accession>A0A0V7ZMJ6</accession>
<dbReference type="InterPro" id="IPR011075">
    <property type="entry name" value="TetR_C"/>
</dbReference>